<feature type="compositionally biased region" description="Low complexity" evidence="1">
    <location>
        <begin position="113"/>
        <end position="124"/>
    </location>
</feature>
<feature type="region of interest" description="Disordered" evidence="1">
    <location>
        <begin position="214"/>
        <end position="244"/>
    </location>
</feature>
<reference evidence="3 4" key="1">
    <citation type="submission" date="2019-12" db="EMBL/GenBank/DDBJ databases">
        <authorList>
            <person name="Floudas D."/>
            <person name="Bentzer J."/>
            <person name="Ahren D."/>
            <person name="Johansson T."/>
            <person name="Persson P."/>
            <person name="Tunlid A."/>
        </authorList>
    </citation>
    <scope>NUCLEOTIDE SEQUENCE [LARGE SCALE GENOMIC DNA]</scope>
    <source>
        <strain evidence="3 4">CBS 102.39</strain>
    </source>
</reference>
<sequence length="352" mass="37107">MSVFDPDTWLSMFGVETPFPTSSSTTTESSSVFSFSSSPSSSSSFSSSSSSAPSSISSSSPSSSSTFQSFVEFVPTVTNTPKSTFSSTTITQSSTSSAVGSDMPTFGTPPAPSTSGPASSASATSSVAAQTSTAKRHLPVAVPITLGVVLCLLAFVAVILVIRSRRRRRTLNGATQIMPFDINQNHSTSGRGPEKSELAPLVAESRYRESGLTLPTNDEQTQLGTEITSQEKSRLSPVPGSQYQESAPGILTVDEKTQVGHHADSFKLTGGMNAPGNADVQLARNDPVDRAAEIAIRLDAMERRMRELEASGVRIGSSLINSEITAINGILRDLDEPPPPVYSCTVSDRRLL</sequence>
<feature type="compositionally biased region" description="Low complexity" evidence="1">
    <location>
        <begin position="83"/>
        <end position="97"/>
    </location>
</feature>
<evidence type="ECO:0000256" key="1">
    <source>
        <dbReference type="SAM" id="MobiDB-lite"/>
    </source>
</evidence>
<protein>
    <submittedName>
        <fullName evidence="3">Uncharacterized protein</fullName>
    </submittedName>
</protein>
<dbReference type="AlphaFoldDB" id="A0A8H4QXE9"/>
<dbReference type="EMBL" id="JAACJL010000017">
    <property type="protein sequence ID" value="KAF4618501.1"/>
    <property type="molecule type" value="Genomic_DNA"/>
</dbReference>
<organism evidence="3 4">
    <name type="scientific">Agrocybe pediades</name>
    <dbReference type="NCBI Taxonomy" id="84607"/>
    <lineage>
        <taxon>Eukaryota</taxon>
        <taxon>Fungi</taxon>
        <taxon>Dikarya</taxon>
        <taxon>Basidiomycota</taxon>
        <taxon>Agaricomycotina</taxon>
        <taxon>Agaricomycetes</taxon>
        <taxon>Agaricomycetidae</taxon>
        <taxon>Agaricales</taxon>
        <taxon>Agaricineae</taxon>
        <taxon>Strophariaceae</taxon>
        <taxon>Agrocybe</taxon>
    </lineage>
</organism>
<feature type="compositionally biased region" description="Polar residues" evidence="1">
    <location>
        <begin position="214"/>
        <end position="228"/>
    </location>
</feature>
<accession>A0A8H4QXE9</accession>
<feature type="region of interest" description="Disordered" evidence="1">
    <location>
        <begin position="13"/>
        <end position="63"/>
    </location>
</feature>
<evidence type="ECO:0000256" key="2">
    <source>
        <dbReference type="SAM" id="Phobius"/>
    </source>
</evidence>
<comment type="caution">
    <text evidence="3">The sequence shown here is derived from an EMBL/GenBank/DDBJ whole genome shotgun (WGS) entry which is preliminary data.</text>
</comment>
<gene>
    <name evidence="3" type="ORF">D9613_009782</name>
</gene>
<feature type="transmembrane region" description="Helical" evidence="2">
    <location>
        <begin position="140"/>
        <end position="162"/>
    </location>
</feature>
<keyword evidence="2" id="KW-0472">Membrane</keyword>
<keyword evidence="2" id="KW-0812">Transmembrane</keyword>
<feature type="compositionally biased region" description="Low complexity" evidence="1">
    <location>
        <begin position="17"/>
        <end position="63"/>
    </location>
</feature>
<evidence type="ECO:0000313" key="4">
    <source>
        <dbReference type="Proteomes" id="UP000521872"/>
    </source>
</evidence>
<dbReference type="Proteomes" id="UP000521872">
    <property type="component" value="Unassembled WGS sequence"/>
</dbReference>
<keyword evidence="2" id="KW-1133">Transmembrane helix</keyword>
<feature type="region of interest" description="Disordered" evidence="1">
    <location>
        <begin position="82"/>
        <end position="124"/>
    </location>
</feature>
<proteinExistence type="predicted"/>
<name>A0A8H4QXE9_9AGAR</name>
<evidence type="ECO:0000313" key="3">
    <source>
        <dbReference type="EMBL" id="KAF4618501.1"/>
    </source>
</evidence>
<keyword evidence="4" id="KW-1185">Reference proteome</keyword>